<dbReference type="RefSeq" id="WP_290249051.1">
    <property type="nucleotide sequence ID" value="NZ_JAUFQT010000002.1"/>
</dbReference>
<evidence type="ECO:0000259" key="1">
    <source>
        <dbReference type="Pfam" id="PF14322"/>
    </source>
</evidence>
<organism evidence="2 3">
    <name type="scientific">Echinicola jeungdonensis</name>
    <dbReference type="NCBI Taxonomy" id="709343"/>
    <lineage>
        <taxon>Bacteria</taxon>
        <taxon>Pseudomonadati</taxon>
        <taxon>Bacteroidota</taxon>
        <taxon>Cytophagia</taxon>
        <taxon>Cytophagales</taxon>
        <taxon>Cyclobacteriaceae</taxon>
        <taxon>Echinicola</taxon>
    </lineage>
</organism>
<protein>
    <submittedName>
        <fullName evidence="2">RagB/SusD family nutrient uptake outer membrane protein</fullName>
    </submittedName>
</protein>
<evidence type="ECO:0000313" key="3">
    <source>
        <dbReference type="Proteomes" id="UP001589654"/>
    </source>
</evidence>
<evidence type="ECO:0000313" key="2">
    <source>
        <dbReference type="EMBL" id="MFB9213417.1"/>
    </source>
</evidence>
<comment type="caution">
    <text evidence="2">The sequence shown here is derived from an EMBL/GenBank/DDBJ whole genome shotgun (WGS) entry which is preliminary data.</text>
</comment>
<accession>A0ABV5J9A0</accession>
<dbReference type="Pfam" id="PF14322">
    <property type="entry name" value="SusD-like_3"/>
    <property type="match status" value="1"/>
</dbReference>
<dbReference type="EMBL" id="JBHMEW010000068">
    <property type="protein sequence ID" value="MFB9213417.1"/>
    <property type="molecule type" value="Genomic_DNA"/>
</dbReference>
<dbReference type="SUPFAM" id="SSF48452">
    <property type="entry name" value="TPR-like"/>
    <property type="match status" value="1"/>
</dbReference>
<gene>
    <name evidence="2" type="ORF">ACFFUR_16495</name>
</gene>
<reference evidence="2 3" key="1">
    <citation type="submission" date="2024-09" db="EMBL/GenBank/DDBJ databases">
        <authorList>
            <person name="Sun Q."/>
            <person name="Mori K."/>
        </authorList>
    </citation>
    <scope>NUCLEOTIDE SEQUENCE [LARGE SCALE GENOMIC DNA]</scope>
    <source>
        <strain evidence="2 3">CECT 7682</strain>
    </source>
</reference>
<dbReference type="InterPro" id="IPR011990">
    <property type="entry name" value="TPR-like_helical_dom_sf"/>
</dbReference>
<name>A0ABV5J9A0_9BACT</name>
<dbReference type="Proteomes" id="UP001589654">
    <property type="component" value="Unassembled WGS sequence"/>
</dbReference>
<dbReference type="InterPro" id="IPR033985">
    <property type="entry name" value="SusD-like_N"/>
</dbReference>
<sequence>MKQIRLGEVHYLRALYYWLIVETWGGVHLTTEPTIGVETTSTRSPVQDFYDVIFSDLDIAIANLDGRIAHEGGRVTKPAAEAFKARMLLT</sequence>
<proteinExistence type="predicted"/>
<keyword evidence="3" id="KW-1185">Reference proteome</keyword>
<dbReference type="Gene3D" id="1.25.40.390">
    <property type="match status" value="1"/>
</dbReference>
<feature type="domain" description="SusD-like N-terminal" evidence="1">
    <location>
        <begin position="7"/>
        <end position="89"/>
    </location>
</feature>